<evidence type="ECO:0000256" key="6">
    <source>
        <dbReference type="ARBA" id="ARBA00023042"/>
    </source>
</evidence>
<proteinExistence type="predicted"/>
<evidence type="ECO:0000313" key="11">
    <source>
        <dbReference type="EMBL" id="AUL80254.1"/>
    </source>
</evidence>
<evidence type="ECO:0000256" key="2">
    <source>
        <dbReference type="ARBA" id="ARBA00022472"/>
    </source>
</evidence>
<evidence type="ECO:0000256" key="10">
    <source>
        <dbReference type="ARBA" id="ARBA00033454"/>
    </source>
</evidence>
<dbReference type="Pfam" id="PF03341">
    <property type="entry name" value="Pox_mRNA-cap"/>
    <property type="match status" value="1"/>
</dbReference>
<dbReference type="EMBL" id="MG012795">
    <property type="protein sequence ID" value="AUL80254.1"/>
    <property type="molecule type" value="Genomic_DNA"/>
</dbReference>
<keyword evidence="3" id="KW-0507">mRNA processing</keyword>
<dbReference type="Gene3D" id="3.40.50.11680">
    <property type="entry name" value="Poxvirus mRNA capping enzyme, small subunit"/>
    <property type="match status" value="1"/>
</dbReference>
<organism evidence="11">
    <name type="scientific">Vaccinia virus</name>
    <name type="common">VACV</name>
    <name type="synonym">Orthopoxvirus vaccinia</name>
    <dbReference type="NCBI Taxonomy" id="10245"/>
    <lineage>
        <taxon>Viruses</taxon>
        <taxon>Varidnaviria</taxon>
        <taxon>Bamfordvirae</taxon>
        <taxon>Nucleocytoviricota</taxon>
        <taxon>Pokkesviricetes</taxon>
        <taxon>Chitovirales</taxon>
        <taxon>Poxviridae</taxon>
        <taxon>Chordopoxvirinae</taxon>
        <taxon>Orthopoxvirus</taxon>
    </lineage>
</organism>
<name>A0A2I6J1C3_VACCV</name>
<keyword evidence="5" id="KW-0804">Transcription</keyword>
<dbReference type="GO" id="GO:0044423">
    <property type="term" value="C:virion component"/>
    <property type="evidence" value="ECO:0007669"/>
    <property type="project" value="UniProtKB-KW"/>
</dbReference>
<keyword evidence="2" id="KW-0806">Transcription termination</keyword>
<dbReference type="GO" id="GO:0004482">
    <property type="term" value="F:mRNA 5'-cap (guanine-N7-)-methyltransferase activity"/>
    <property type="evidence" value="ECO:0007669"/>
    <property type="project" value="InterPro"/>
</dbReference>
<dbReference type="Proteomes" id="UP000270450">
    <property type="component" value="Segment"/>
</dbReference>
<evidence type="ECO:0000256" key="4">
    <source>
        <dbReference type="ARBA" id="ARBA00022844"/>
    </source>
</evidence>
<evidence type="ECO:0000256" key="7">
    <source>
        <dbReference type="ARBA" id="ARBA00032678"/>
    </source>
</evidence>
<evidence type="ECO:0000256" key="1">
    <source>
        <dbReference type="ARBA" id="ARBA00004328"/>
    </source>
</evidence>
<evidence type="ECO:0000256" key="8">
    <source>
        <dbReference type="ARBA" id="ARBA00033366"/>
    </source>
</evidence>
<comment type="subcellular location">
    <subcellularLocation>
        <location evidence="1">Virion</location>
    </subcellularLocation>
</comment>
<accession>A0A2I6J1C3</accession>
<sequence>MLTFDVFRPLFDFVNEQYCIIKLPTLFGRGVIDTMRIYCSLCKTVRLLKCESDSWLKDSAIMVASYVCKKNLDVFMSHVKSVSKSCSWKNVNSVQFSIINDPVDPKFIYKFLEFSNRV</sequence>
<dbReference type="InterPro" id="IPR043096">
    <property type="entry name" value="Poxvirus_mRNA-cap_ssu_sf"/>
</dbReference>
<evidence type="ECO:0000256" key="9">
    <source>
        <dbReference type="ARBA" id="ARBA00033415"/>
    </source>
</evidence>
<protein>
    <recommendedName>
        <fullName evidence="8">Virus termination factor small subunit</fullName>
    </recommendedName>
    <alternativeName>
        <fullName evidence="9">mRNA-capping enzyme 33 kDa subunit</fullName>
    </alternativeName>
    <alternativeName>
        <fullName evidence="10">mRNA-capping enzyme D12 subunit</fullName>
    </alternativeName>
    <alternativeName>
        <fullName evidence="7">mRNA-capping enzyme small subunit</fullName>
    </alternativeName>
</protein>
<keyword evidence="4" id="KW-0946">Virion</keyword>
<reference evidence="11" key="1">
    <citation type="journal article" date="2018" name="Emerg. Infect. Dis.">
        <title>Ocular Vaccinia Infection in Dairy Worker, Brazil.</title>
        <authorList>
            <person name="Teixeira Lima M."/>
            <person name="Pereira Oliveira G."/>
            <person name="Bretas de Oliveira D."/>
            <person name="Mesquita Vaz S."/>
            <person name="de Souza Trindade G."/>
            <person name="Santos Abrahao J."/>
            <person name="Geessien Kroon E."/>
        </authorList>
    </citation>
    <scope>NUCLEOTIDE SEQUENCE [LARGE SCALE GENOMIC DNA]</scope>
    <source>
        <strain evidence="11">CEyV1</strain>
    </source>
</reference>
<dbReference type="GO" id="GO:0006353">
    <property type="term" value="P:DNA-templated transcription termination"/>
    <property type="evidence" value="ECO:0007669"/>
    <property type="project" value="UniProtKB-KW"/>
</dbReference>
<keyword evidence="5" id="KW-0805">Transcription regulation</keyword>
<evidence type="ECO:0000256" key="3">
    <source>
        <dbReference type="ARBA" id="ARBA00022664"/>
    </source>
</evidence>
<keyword evidence="6" id="KW-0506">mRNA capping</keyword>
<evidence type="ECO:0000256" key="5">
    <source>
        <dbReference type="ARBA" id="ARBA00023015"/>
    </source>
</evidence>
<dbReference type="InterPro" id="IPR005009">
    <property type="entry name" value="Poxvirus_mRNA-cap_ssu"/>
</dbReference>